<gene>
    <name evidence="2 4 5" type="ORF">SRAE_2000100400</name>
</gene>
<dbReference type="AlphaFoldDB" id="A0A090MY03"/>
<dbReference type="EMBL" id="LN609529">
    <property type="protein sequence ID" value="CEF66334.1"/>
    <property type="molecule type" value="Genomic_DNA"/>
</dbReference>
<evidence type="ECO:0000313" key="3">
    <source>
        <dbReference type="Proteomes" id="UP000035682"/>
    </source>
</evidence>
<proteinExistence type="predicted"/>
<accession>A0A090MY03</accession>
<dbReference type="WormBase" id="SRAE_2000100400">
    <property type="protein sequence ID" value="SRP03682"/>
    <property type="gene ID" value="WBGene00261204"/>
</dbReference>
<keyword evidence="1" id="KW-0175">Coiled coil</keyword>
<dbReference type="WBParaSite" id="SRAE_2000100400.1">
    <property type="protein sequence ID" value="SRAE_2000100400.1"/>
    <property type="gene ID" value="WBGene00261204"/>
</dbReference>
<name>A0A090MY03_STRRB</name>
<reference evidence="2 3" key="1">
    <citation type="submission" date="2014-09" db="EMBL/GenBank/DDBJ databases">
        <authorList>
            <person name="Martin A.A."/>
        </authorList>
    </citation>
    <scope>NUCLEOTIDE SEQUENCE</scope>
    <source>
        <strain evidence="3">ED321</strain>
        <strain evidence="2">ED321 Heterogonic</strain>
    </source>
</reference>
<evidence type="ECO:0000313" key="2">
    <source>
        <dbReference type="EMBL" id="CEF66334.1"/>
    </source>
</evidence>
<keyword evidence="3" id="KW-1185">Reference proteome</keyword>
<evidence type="ECO:0000313" key="5">
    <source>
        <dbReference type="WormBase" id="SRAE_2000100400"/>
    </source>
</evidence>
<feature type="coiled-coil region" evidence="1">
    <location>
        <begin position="243"/>
        <end position="322"/>
    </location>
</feature>
<reference evidence="4" key="2">
    <citation type="submission" date="2020-12" db="UniProtKB">
        <authorList>
            <consortium name="WormBaseParasite"/>
        </authorList>
    </citation>
    <scope>IDENTIFICATION</scope>
</reference>
<dbReference type="RefSeq" id="XP_024505534.1">
    <property type="nucleotide sequence ID" value="XM_024651903.1"/>
</dbReference>
<dbReference type="GeneID" id="36378698"/>
<evidence type="ECO:0000313" key="4">
    <source>
        <dbReference type="WBParaSite" id="SRAE_2000100400.1"/>
    </source>
</evidence>
<protein>
    <submittedName>
        <fullName evidence="4">Kinetochore protein NDC80 homolog</fullName>
    </submittedName>
</protein>
<feature type="coiled-coil region" evidence="1">
    <location>
        <begin position="467"/>
        <end position="548"/>
    </location>
</feature>
<evidence type="ECO:0000256" key="1">
    <source>
        <dbReference type="SAM" id="Coils"/>
    </source>
</evidence>
<organism evidence="2">
    <name type="scientific">Strongyloides ratti</name>
    <name type="common">Parasitic roundworm</name>
    <dbReference type="NCBI Taxonomy" id="34506"/>
    <lineage>
        <taxon>Eukaryota</taxon>
        <taxon>Metazoa</taxon>
        <taxon>Ecdysozoa</taxon>
        <taxon>Nematoda</taxon>
        <taxon>Chromadorea</taxon>
        <taxon>Rhabditida</taxon>
        <taxon>Tylenchina</taxon>
        <taxon>Panagrolaimomorpha</taxon>
        <taxon>Strongyloidoidea</taxon>
        <taxon>Strongyloididae</taxon>
        <taxon>Strongyloides</taxon>
    </lineage>
</organism>
<sequence>MNKNHSVFGKTIPEKFSISGKQSLTGRPSMVGRVSIGRTSTGRLSLARQSLVGHNRTVPGSQIRRKAGLSSKDIEENSKILREFVFDHNVFDAESAIVSKDFNYATELNFLDYLQIIIYQITDDYQCAKLEKDLNFWLSAFGIDPLQPTMFTNLRNNWKYVVEGLVKLIRVIQCRNDVQKSKEDDDEGISFELWNDANFLELFFTTIENMNGSNKCEPEHYKEGLKIYMDEYVKYTSDIDDDIESLRSRADFLRRKKNDLDEIRAEIEKEKCAVEKMKIDAASLKKYSCDLDENIMKFQELIRQSNENCMKKQEEVENAHKKWIDTVADVTNQRFSKDEAREYSARNVLIASHIQSIEQQNKMLEEEYSTKLAEVSEQLKVVEVASAELISRVQKLDTRIGGEPLFRLNNIKSIDMFGDIDALSQHYDENIYPVVERLIEKIDLMYTKKKEEAVRAEKTLSETIKACQKLCLECDKLEIRNQDLGEKVKADTQKMNEELQNEIDKKEKLIKEIELVENFSSDYKNFGLEDLKNEIIEYKEKSHKFIERKKEKLNFKMSEDNECMKRLEVMKDQINKVLVDNKRILQEI</sequence>
<dbReference type="CTD" id="36378698"/>
<dbReference type="Proteomes" id="UP000035682">
    <property type="component" value="Unplaced"/>
</dbReference>